<dbReference type="Proteomes" id="UP001500466">
    <property type="component" value="Unassembled WGS sequence"/>
</dbReference>
<accession>A0ABP9H313</accession>
<gene>
    <name evidence="1" type="ORF">GCM10023205_25500</name>
</gene>
<reference evidence="2" key="1">
    <citation type="journal article" date="2019" name="Int. J. Syst. Evol. Microbiol.">
        <title>The Global Catalogue of Microorganisms (GCM) 10K type strain sequencing project: providing services to taxonomists for standard genome sequencing and annotation.</title>
        <authorList>
            <consortium name="The Broad Institute Genomics Platform"/>
            <consortium name="The Broad Institute Genome Sequencing Center for Infectious Disease"/>
            <person name="Wu L."/>
            <person name="Ma J."/>
        </authorList>
    </citation>
    <scope>NUCLEOTIDE SEQUENCE [LARGE SCALE GENOMIC DNA]</scope>
    <source>
        <strain evidence="2">JCM 17986</strain>
    </source>
</reference>
<dbReference type="EMBL" id="BAABHS010000007">
    <property type="protein sequence ID" value="GAA4960992.1"/>
    <property type="molecule type" value="Genomic_DNA"/>
</dbReference>
<evidence type="ECO:0000313" key="1">
    <source>
        <dbReference type="EMBL" id="GAA4960992.1"/>
    </source>
</evidence>
<sequence>MRLVFVAVDEKSGGGNCPTVWVDEDAGELVFQGWDALPEMLEACRATGPVPDGESVVRLPVRMADAIRRACDLAESCDVR</sequence>
<name>A0ABP9H313_9ACTN</name>
<evidence type="ECO:0000313" key="2">
    <source>
        <dbReference type="Proteomes" id="UP001500466"/>
    </source>
</evidence>
<protein>
    <submittedName>
        <fullName evidence="1">Uncharacterized protein</fullName>
    </submittedName>
</protein>
<keyword evidence="2" id="KW-1185">Reference proteome</keyword>
<organism evidence="1 2">
    <name type="scientific">Yinghuangia aomiensis</name>
    <dbReference type="NCBI Taxonomy" id="676205"/>
    <lineage>
        <taxon>Bacteria</taxon>
        <taxon>Bacillati</taxon>
        <taxon>Actinomycetota</taxon>
        <taxon>Actinomycetes</taxon>
        <taxon>Kitasatosporales</taxon>
        <taxon>Streptomycetaceae</taxon>
        <taxon>Yinghuangia</taxon>
    </lineage>
</organism>
<comment type="caution">
    <text evidence="1">The sequence shown here is derived from an EMBL/GenBank/DDBJ whole genome shotgun (WGS) entry which is preliminary data.</text>
</comment>
<proteinExistence type="predicted"/>